<organism evidence="2 3">
    <name type="scientific">Longimicrobium terrae</name>
    <dbReference type="NCBI Taxonomy" id="1639882"/>
    <lineage>
        <taxon>Bacteria</taxon>
        <taxon>Pseudomonadati</taxon>
        <taxon>Gemmatimonadota</taxon>
        <taxon>Longimicrobiia</taxon>
        <taxon>Longimicrobiales</taxon>
        <taxon>Longimicrobiaceae</taxon>
        <taxon>Longimicrobium</taxon>
    </lineage>
</organism>
<evidence type="ECO:0000313" key="2">
    <source>
        <dbReference type="EMBL" id="MBB6071178.1"/>
    </source>
</evidence>
<protein>
    <submittedName>
        <fullName evidence="2">Uncharacterized protein</fullName>
    </submittedName>
</protein>
<evidence type="ECO:0000313" key="3">
    <source>
        <dbReference type="Proteomes" id="UP000582837"/>
    </source>
</evidence>
<dbReference type="AlphaFoldDB" id="A0A841GZN9"/>
<proteinExistence type="predicted"/>
<keyword evidence="1" id="KW-1133">Transmembrane helix</keyword>
<reference evidence="2 3" key="1">
    <citation type="submission" date="2020-08" db="EMBL/GenBank/DDBJ databases">
        <title>Genomic Encyclopedia of Type Strains, Phase IV (KMG-IV): sequencing the most valuable type-strain genomes for metagenomic binning, comparative biology and taxonomic classification.</title>
        <authorList>
            <person name="Goeker M."/>
        </authorList>
    </citation>
    <scope>NUCLEOTIDE SEQUENCE [LARGE SCALE GENOMIC DNA]</scope>
    <source>
        <strain evidence="2 3">DSM 29007</strain>
    </source>
</reference>
<keyword evidence="1" id="KW-0812">Transmembrane</keyword>
<feature type="transmembrane region" description="Helical" evidence="1">
    <location>
        <begin position="118"/>
        <end position="142"/>
    </location>
</feature>
<dbReference type="EMBL" id="JACHIA010000007">
    <property type="protein sequence ID" value="MBB6071178.1"/>
    <property type="molecule type" value="Genomic_DNA"/>
</dbReference>
<name>A0A841GZN9_9BACT</name>
<gene>
    <name evidence="2" type="ORF">HNQ61_002802</name>
</gene>
<keyword evidence="1" id="KW-0472">Membrane</keyword>
<sequence>MYRNCIFCSARLGFNDALERFPVGRTLAFDGEKGRLWTVCRRCARWNLAPLEERWEAIEDAERLFRDTRLRVQSENIGIAKLGDGTRLIRVGEALEGEVAAWRYGQAMARRRLQHLSLAAGSVAVTGATFGILLAVTGFHFWALGAFTGSGQALQHWLAERRIMGQVDDGPAAGEVLRWKRVRTGMVEPTVRGDGLVLRIPRTPRPHFLGATAAPPRLPEVVVKGDAALRMITRAMPMANASGARRSTLDDALELLADTPPREYVSNAAEEGFSLAYEQPPERLAFEMALNEESERRAMDGELAALEAMWREAEQIADIADRLPDALNERT</sequence>
<accession>A0A841GZN9</accession>
<dbReference type="Proteomes" id="UP000582837">
    <property type="component" value="Unassembled WGS sequence"/>
</dbReference>
<comment type="caution">
    <text evidence="2">The sequence shown here is derived from an EMBL/GenBank/DDBJ whole genome shotgun (WGS) entry which is preliminary data.</text>
</comment>
<keyword evidence="3" id="KW-1185">Reference proteome</keyword>
<evidence type="ECO:0000256" key="1">
    <source>
        <dbReference type="SAM" id="Phobius"/>
    </source>
</evidence>
<dbReference type="RefSeq" id="WP_170033845.1">
    <property type="nucleotide sequence ID" value="NZ_JABDTL010000001.1"/>
</dbReference>